<organism evidence="1 2">
    <name type="scientific">Microbacterium schleiferi</name>
    <dbReference type="NCBI Taxonomy" id="69362"/>
    <lineage>
        <taxon>Bacteria</taxon>
        <taxon>Bacillati</taxon>
        <taxon>Actinomycetota</taxon>
        <taxon>Actinomycetes</taxon>
        <taxon>Micrococcales</taxon>
        <taxon>Microbacteriaceae</taxon>
        <taxon>Microbacterium</taxon>
    </lineage>
</organism>
<evidence type="ECO:0000313" key="2">
    <source>
        <dbReference type="Proteomes" id="UP001351900"/>
    </source>
</evidence>
<keyword evidence="2" id="KW-1185">Reference proteome</keyword>
<evidence type="ECO:0000313" key="1">
    <source>
        <dbReference type="EMBL" id="MEF2253648.1"/>
    </source>
</evidence>
<comment type="caution">
    <text evidence="1">The sequence shown here is derived from an EMBL/GenBank/DDBJ whole genome shotgun (WGS) entry which is preliminary data.</text>
</comment>
<name>A0ABU7V307_9MICO</name>
<dbReference type="InterPro" id="IPR029039">
    <property type="entry name" value="Flavoprotein-like_sf"/>
</dbReference>
<dbReference type="Proteomes" id="UP001351900">
    <property type="component" value="Unassembled WGS sequence"/>
</dbReference>
<protein>
    <submittedName>
        <fullName evidence="1">Flavodoxin/nitric oxide synthase</fullName>
    </submittedName>
</protein>
<dbReference type="Gene3D" id="3.40.50.360">
    <property type="match status" value="1"/>
</dbReference>
<proteinExistence type="predicted"/>
<dbReference type="RefSeq" id="WP_292711988.1">
    <property type="nucleotide sequence ID" value="NZ_BAAAUO010000003.1"/>
</dbReference>
<dbReference type="SUPFAM" id="SSF52218">
    <property type="entry name" value="Flavoproteins"/>
    <property type="match status" value="1"/>
</dbReference>
<gene>
    <name evidence="1" type="ORF">V2V91_00685</name>
</gene>
<dbReference type="EMBL" id="JAZHOV010000001">
    <property type="protein sequence ID" value="MEF2253648.1"/>
    <property type="molecule type" value="Genomic_DNA"/>
</dbReference>
<sequence length="169" mass="17952">MKTVVIYESMFGNTRDIARATAEGLAEWSDVSITDVDSALLTVPTDAALVVAGGPTHAFSMSRDTTRHDAASRGAVRASSRGLRDWLGAVSLAAPVPLATFDTHTKQRWVPGSASRAAAKEGRTRGFVPVASRSFYVSDIQGPLVAGELERARHWGRSLHSAVRAAVHG</sequence>
<reference evidence="1 2" key="1">
    <citation type="submission" date="2024-01" db="EMBL/GenBank/DDBJ databases">
        <title>the genome sequence of strain Microbacterium schleiferi NBRC 15075.</title>
        <authorList>
            <person name="Ding Y."/>
            <person name="Zhang G."/>
        </authorList>
    </citation>
    <scope>NUCLEOTIDE SEQUENCE [LARGE SCALE GENOMIC DNA]</scope>
    <source>
        <strain evidence="1 2">NBRC 15075</strain>
    </source>
</reference>
<accession>A0ABU7V307</accession>